<dbReference type="EMBL" id="UYSL01022486">
    <property type="protein sequence ID" value="VDL80570.1"/>
    <property type="molecule type" value="Genomic_DNA"/>
</dbReference>
<feature type="compositionally biased region" description="Basic and acidic residues" evidence="1">
    <location>
        <begin position="50"/>
        <end position="75"/>
    </location>
</feature>
<dbReference type="OMA" id="PFNDRGR"/>
<dbReference type="WBParaSite" id="NBR_0001695601-mRNA-1">
    <property type="protein sequence ID" value="NBR_0001695601-mRNA-1"/>
    <property type="gene ID" value="NBR_0001695601"/>
</dbReference>
<feature type="region of interest" description="Disordered" evidence="1">
    <location>
        <begin position="535"/>
        <end position="569"/>
    </location>
</feature>
<keyword evidence="3" id="KW-1185">Reference proteome</keyword>
<accession>A0A0N4YJ34</accession>
<feature type="compositionally biased region" description="Polar residues" evidence="1">
    <location>
        <begin position="211"/>
        <end position="226"/>
    </location>
</feature>
<evidence type="ECO:0000313" key="3">
    <source>
        <dbReference type="Proteomes" id="UP000271162"/>
    </source>
</evidence>
<feature type="compositionally biased region" description="Low complexity" evidence="1">
    <location>
        <begin position="321"/>
        <end position="332"/>
    </location>
</feature>
<organism evidence="4">
    <name type="scientific">Nippostrongylus brasiliensis</name>
    <name type="common">Rat hookworm</name>
    <dbReference type="NCBI Taxonomy" id="27835"/>
    <lineage>
        <taxon>Eukaryota</taxon>
        <taxon>Metazoa</taxon>
        <taxon>Ecdysozoa</taxon>
        <taxon>Nematoda</taxon>
        <taxon>Chromadorea</taxon>
        <taxon>Rhabditida</taxon>
        <taxon>Rhabditina</taxon>
        <taxon>Rhabditomorpha</taxon>
        <taxon>Strongyloidea</taxon>
        <taxon>Heligmosomidae</taxon>
        <taxon>Nippostrongylus</taxon>
    </lineage>
</organism>
<reference evidence="4" key="1">
    <citation type="submission" date="2017-02" db="UniProtKB">
        <authorList>
            <consortium name="WormBaseParasite"/>
        </authorList>
    </citation>
    <scope>IDENTIFICATION</scope>
</reference>
<evidence type="ECO:0000256" key="1">
    <source>
        <dbReference type="SAM" id="MobiDB-lite"/>
    </source>
</evidence>
<dbReference type="AlphaFoldDB" id="A0A0N4YJ34"/>
<gene>
    <name evidence="2" type="ORF">NBR_LOCUS16957</name>
</gene>
<feature type="compositionally biased region" description="Gly residues" evidence="1">
    <location>
        <begin position="553"/>
        <end position="564"/>
    </location>
</feature>
<protein>
    <submittedName>
        <fullName evidence="4">Btz domain-containing protein</fullName>
    </submittedName>
</protein>
<feature type="region of interest" description="Disordered" evidence="1">
    <location>
        <begin position="203"/>
        <end position="375"/>
    </location>
</feature>
<reference evidence="2 3" key="2">
    <citation type="submission" date="2018-11" db="EMBL/GenBank/DDBJ databases">
        <authorList>
            <consortium name="Pathogen Informatics"/>
        </authorList>
    </citation>
    <scope>NUCLEOTIDE SEQUENCE [LARGE SCALE GENOMIC DNA]</scope>
</reference>
<proteinExistence type="predicted"/>
<dbReference type="Proteomes" id="UP000271162">
    <property type="component" value="Unassembled WGS sequence"/>
</dbReference>
<evidence type="ECO:0000313" key="4">
    <source>
        <dbReference type="WBParaSite" id="NBR_0001695601-mRNA-1"/>
    </source>
</evidence>
<feature type="compositionally biased region" description="Basic and acidic residues" evidence="1">
    <location>
        <begin position="31"/>
        <end position="41"/>
    </location>
</feature>
<sequence length="592" mass="63279">MAEKSEVAVAVVGEDVKPDAKAVDTATNGEVKSDDAKKEELNIEWLEEAADSKLPADDKSAETVAEDKGPWRPTDDAGDGTAPEAKKEEGESADAVQASKKKQRVYKRKVARIPKEVFDYMARIEEDGVVRINVTQLSVYLTHQLLTKATSVEASEWATTDAVPILNESVPPTAKANPMLIVDNFDASPEQRASQEERLQNILLNRHKSNTSKTRANQGNATSGTPAGQGAAKIQPPQHGDAPKFVTKTQKKREKKQQKAVEEGKQTGANNQESGKKRLAENIVPSSAQGSGTAAKQPRLEVTNSSPMPAGKTFPKKPPTAGGKSAAAQSGSNRNGGRARPLMGGGSAQTRGLGSRPLVPPFQAPAQSPFGRITPGMDVTRAWQRDGLSAYRNAGGMPGRGMYDDQMRYGRDPYGDRRGVPDVSPWSSRPVNQPDELQKLESIMRRAAQENASTIDAVRAVEKMGLGSAMGAMLNAVDRRDPPAFANPMSRNLPSLVDEPYGRSGPISAGFDKATVPMRDISRFVEPLDGFGESSRGAIRAPNPRAERITYPGMGGSGEGGFGGASRPYGQSYEAFSAQQYGGGGMMGYGRE</sequence>
<evidence type="ECO:0000313" key="2">
    <source>
        <dbReference type="EMBL" id="VDL80570.1"/>
    </source>
</evidence>
<feature type="compositionally biased region" description="Polar residues" evidence="1">
    <location>
        <begin position="284"/>
        <end position="294"/>
    </location>
</feature>
<feature type="region of interest" description="Disordered" evidence="1">
    <location>
        <begin position="1"/>
        <end position="100"/>
    </location>
</feature>
<name>A0A0N4YJ34_NIPBR</name>